<feature type="domain" description="HTH marR-type" evidence="1">
    <location>
        <begin position="21"/>
        <end position="154"/>
    </location>
</feature>
<gene>
    <name evidence="2" type="ORF">EV666_101211</name>
</gene>
<dbReference type="GO" id="GO:0003700">
    <property type="term" value="F:DNA-binding transcription factor activity"/>
    <property type="evidence" value="ECO:0007669"/>
    <property type="project" value="InterPro"/>
</dbReference>
<keyword evidence="2" id="KW-0238">DNA-binding</keyword>
<dbReference type="InterPro" id="IPR039422">
    <property type="entry name" value="MarR/SlyA-like"/>
</dbReference>
<comment type="caution">
    <text evidence="2">The sequence shown here is derived from an EMBL/GenBank/DDBJ whole genome shotgun (WGS) entry which is preliminary data.</text>
</comment>
<dbReference type="InterPro" id="IPR036390">
    <property type="entry name" value="WH_DNA-bd_sf"/>
</dbReference>
<keyword evidence="3" id="KW-1185">Reference proteome</keyword>
<dbReference type="Gene3D" id="1.10.10.10">
    <property type="entry name" value="Winged helix-like DNA-binding domain superfamily/Winged helix DNA-binding domain"/>
    <property type="match status" value="1"/>
</dbReference>
<dbReference type="RefSeq" id="WP_165909853.1">
    <property type="nucleotide sequence ID" value="NZ_SLWL01000001.1"/>
</dbReference>
<dbReference type="EMBL" id="SLWL01000001">
    <property type="protein sequence ID" value="TCO15961.1"/>
    <property type="molecule type" value="Genomic_DNA"/>
</dbReference>
<evidence type="ECO:0000259" key="1">
    <source>
        <dbReference type="PROSITE" id="PS50995"/>
    </source>
</evidence>
<proteinExistence type="predicted"/>
<dbReference type="GO" id="GO:0006950">
    <property type="term" value="P:response to stress"/>
    <property type="evidence" value="ECO:0007669"/>
    <property type="project" value="TreeGrafter"/>
</dbReference>
<dbReference type="SMART" id="SM00347">
    <property type="entry name" value="HTH_MARR"/>
    <property type="match status" value="1"/>
</dbReference>
<dbReference type="Pfam" id="PF12802">
    <property type="entry name" value="MarR_2"/>
    <property type="match status" value="1"/>
</dbReference>
<dbReference type="PANTHER" id="PTHR33164:SF57">
    <property type="entry name" value="MARR-FAMILY TRANSCRIPTIONAL REGULATOR"/>
    <property type="match status" value="1"/>
</dbReference>
<dbReference type="Proteomes" id="UP000294881">
    <property type="component" value="Unassembled WGS sequence"/>
</dbReference>
<reference evidence="2 3" key="1">
    <citation type="submission" date="2019-03" db="EMBL/GenBank/DDBJ databases">
        <title>Genomic Encyclopedia of Type Strains, Phase IV (KMG-IV): sequencing the most valuable type-strain genomes for metagenomic binning, comparative biology and taxonomic classification.</title>
        <authorList>
            <person name="Goeker M."/>
        </authorList>
    </citation>
    <scope>NUCLEOTIDE SEQUENCE [LARGE SCALE GENOMIC DNA]</scope>
    <source>
        <strain evidence="2 3">DSM 22958</strain>
    </source>
</reference>
<dbReference type="GO" id="GO:0003677">
    <property type="term" value="F:DNA binding"/>
    <property type="evidence" value="ECO:0007669"/>
    <property type="project" value="UniProtKB-KW"/>
</dbReference>
<name>A0A4R2GXI8_9HYPH</name>
<dbReference type="InterPro" id="IPR036388">
    <property type="entry name" value="WH-like_DNA-bd_sf"/>
</dbReference>
<evidence type="ECO:0000313" key="3">
    <source>
        <dbReference type="Proteomes" id="UP000294881"/>
    </source>
</evidence>
<dbReference type="PANTHER" id="PTHR33164">
    <property type="entry name" value="TRANSCRIPTIONAL REGULATOR, MARR FAMILY"/>
    <property type="match status" value="1"/>
</dbReference>
<evidence type="ECO:0000313" key="2">
    <source>
        <dbReference type="EMBL" id="TCO15961.1"/>
    </source>
</evidence>
<protein>
    <submittedName>
        <fullName evidence="2">DNA-binding MarR family transcriptional regulator</fullName>
    </submittedName>
</protein>
<accession>A0A4R2GXI8</accession>
<dbReference type="AlphaFoldDB" id="A0A4R2GXI8"/>
<organism evidence="2 3">
    <name type="scientific">Camelimonas lactis</name>
    <dbReference type="NCBI Taxonomy" id="659006"/>
    <lineage>
        <taxon>Bacteria</taxon>
        <taxon>Pseudomonadati</taxon>
        <taxon>Pseudomonadota</taxon>
        <taxon>Alphaproteobacteria</taxon>
        <taxon>Hyphomicrobiales</taxon>
        <taxon>Chelatococcaceae</taxon>
        <taxon>Camelimonas</taxon>
    </lineage>
</organism>
<dbReference type="PROSITE" id="PS50995">
    <property type="entry name" value="HTH_MARR_2"/>
    <property type="match status" value="1"/>
</dbReference>
<dbReference type="InterPro" id="IPR000835">
    <property type="entry name" value="HTH_MarR-typ"/>
</dbReference>
<dbReference type="SUPFAM" id="SSF46785">
    <property type="entry name" value="Winged helix' DNA-binding domain"/>
    <property type="match status" value="1"/>
</dbReference>
<sequence length="158" mass="17701">MSTDGVTDGVADGDEPKLNLQSYLPYRMAVLSEVVAQGLARQHLNRFHIAIPEWRVLATLGAFSPLTAKAIGQHSRMHKTKVSRAVTALEARSLLRSEVSPHDRREINLWLSEEGQELYRQIVPLAHAYQAEIVAGIDPQDLETMTRTMEIIFQRADA</sequence>